<feature type="signal peptide" evidence="1">
    <location>
        <begin position="1"/>
        <end position="18"/>
    </location>
</feature>
<keyword evidence="1" id="KW-0732">Signal</keyword>
<reference evidence="2" key="1">
    <citation type="journal article" date="2021" name="Mol. Ecol. Resour.">
        <title>Apolygus lucorum genome provides insights into omnivorousness and mesophyll feeding.</title>
        <authorList>
            <person name="Liu Y."/>
            <person name="Liu H."/>
            <person name="Wang H."/>
            <person name="Huang T."/>
            <person name="Liu B."/>
            <person name="Yang B."/>
            <person name="Yin L."/>
            <person name="Li B."/>
            <person name="Zhang Y."/>
            <person name="Zhang S."/>
            <person name="Jiang F."/>
            <person name="Zhang X."/>
            <person name="Ren Y."/>
            <person name="Wang B."/>
            <person name="Wang S."/>
            <person name="Lu Y."/>
            <person name="Wu K."/>
            <person name="Fan W."/>
            <person name="Wang G."/>
        </authorList>
    </citation>
    <scope>NUCLEOTIDE SEQUENCE</scope>
    <source>
        <strain evidence="2">12Hb</strain>
    </source>
</reference>
<evidence type="ECO:0000313" key="3">
    <source>
        <dbReference type="Proteomes" id="UP000466442"/>
    </source>
</evidence>
<dbReference type="EMBL" id="WIXP02000006">
    <property type="protein sequence ID" value="KAF6209724.1"/>
    <property type="molecule type" value="Genomic_DNA"/>
</dbReference>
<dbReference type="AlphaFoldDB" id="A0A8S9XM92"/>
<sequence length="131" mass="14656">MFHVFLALSLSFVGTAWSLPQELNDAMIHVGASDNDLVLFHKALKKKDFSTVSKIYERLEKNRVLLASDASKLRKAVVPENAKTLKKLISMQLDHILFKIQGTIPEFSEHSGVSTEKYVAASRQIADRSAK</sequence>
<comment type="caution">
    <text evidence="2">The sequence shown here is derived from an EMBL/GenBank/DDBJ whole genome shotgun (WGS) entry which is preliminary data.</text>
</comment>
<protein>
    <submittedName>
        <fullName evidence="2">Uncharacterized protein</fullName>
    </submittedName>
</protein>
<keyword evidence="3" id="KW-1185">Reference proteome</keyword>
<dbReference type="Proteomes" id="UP000466442">
    <property type="component" value="Unassembled WGS sequence"/>
</dbReference>
<evidence type="ECO:0000313" key="2">
    <source>
        <dbReference type="EMBL" id="KAF6209724.1"/>
    </source>
</evidence>
<proteinExistence type="predicted"/>
<evidence type="ECO:0000256" key="1">
    <source>
        <dbReference type="SAM" id="SignalP"/>
    </source>
</evidence>
<feature type="chain" id="PRO_5035727761" evidence="1">
    <location>
        <begin position="19"/>
        <end position="131"/>
    </location>
</feature>
<accession>A0A8S9XM92</accession>
<name>A0A8S9XM92_APOLU</name>
<gene>
    <name evidence="2" type="ORF">GE061_015473</name>
</gene>
<organism evidence="2 3">
    <name type="scientific">Apolygus lucorum</name>
    <name type="common">Small green plant bug</name>
    <name type="synonym">Lygocoris lucorum</name>
    <dbReference type="NCBI Taxonomy" id="248454"/>
    <lineage>
        <taxon>Eukaryota</taxon>
        <taxon>Metazoa</taxon>
        <taxon>Ecdysozoa</taxon>
        <taxon>Arthropoda</taxon>
        <taxon>Hexapoda</taxon>
        <taxon>Insecta</taxon>
        <taxon>Pterygota</taxon>
        <taxon>Neoptera</taxon>
        <taxon>Paraneoptera</taxon>
        <taxon>Hemiptera</taxon>
        <taxon>Heteroptera</taxon>
        <taxon>Panheteroptera</taxon>
        <taxon>Cimicomorpha</taxon>
        <taxon>Miridae</taxon>
        <taxon>Mirini</taxon>
        <taxon>Apolygus</taxon>
    </lineage>
</organism>